<dbReference type="Proteomes" id="UP000578686">
    <property type="component" value="Unassembled WGS sequence"/>
</dbReference>
<proteinExistence type="predicted"/>
<protein>
    <submittedName>
        <fullName evidence="1">Uncharacterized protein</fullName>
    </submittedName>
</protein>
<sequence>MVAALVAVGRPGSGCDDTLTRALVFGENDRGAMKKNMGMEVPDRTFLVFDQDDTLRFSQRADLRESS</sequence>
<reference evidence="1 2" key="1">
    <citation type="submission" date="2020-03" db="EMBL/GenBank/DDBJ databases">
        <title>Draft genome of Streptomyces sp. ventii, isolated from the Axial Seamount in the Pacific Ocean, and resequencing of the two type strains Streptomyces lonarensis strain NCL 716 and Streptomyces bohaiensis strain 11A07.</title>
        <authorList>
            <person name="Loughran R.M."/>
            <person name="Pfannmuller K.M."/>
            <person name="Wasson B.J."/>
            <person name="Deadmond M.C."/>
            <person name="Paddock B.E."/>
            <person name="Koyack M.J."/>
            <person name="Gallegos D.A."/>
            <person name="Mitchell E.A."/>
            <person name="Ushijima B."/>
            <person name="Saw J.H."/>
            <person name="Mcphail K.L."/>
            <person name="Videau P."/>
        </authorList>
    </citation>
    <scope>NUCLEOTIDE SEQUENCE [LARGE SCALE GENOMIC DNA]</scope>
    <source>
        <strain evidence="1 2">NCL716</strain>
    </source>
</reference>
<accession>A0A7X6CXM9</accession>
<dbReference type="AlphaFoldDB" id="A0A7X6CXM9"/>
<comment type="caution">
    <text evidence="1">The sequence shown here is derived from an EMBL/GenBank/DDBJ whole genome shotgun (WGS) entry which is preliminary data.</text>
</comment>
<gene>
    <name evidence="1" type="ORF">HCN56_01655</name>
</gene>
<evidence type="ECO:0000313" key="2">
    <source>
        <dbReference type="Proteomes" id="UP000578686"/>
    </source>
</evidence>
<dbReference type="RefSeq" id="WP_167967605.1">
    <property type="nucleotide sequence ID" value="NZ_BHZG01000019.1"/>
</dbReference>
<evidence type="ECO:0000313" key="1">
    <source>
        <dbReference type="EMBL" id="NJQ04313.1"/>
    </source>
</evidence>
<dbReference type="EMBL" id="JAAVJD010000004">
    <property type="protein sequence ID" value="NJQ04313.1"/>
    <property type="molecule type" value="Genomic_DNA"/>
</dbReference>
<name>A0A7X6CXM9_9ACTN</name>
<keyword evidence="2" id="KW-1185">Reference proteome</keyword>
<organism evidence="1 2">
    <name type="scientific">Streptomyces lonarensis</name>
    <dbReference type="NCBI Taxonomy" id="700599"/>
    <lineage>
        <taxon>Bacteria</taxon>
        <taxon>Bacillati</taxon>
        <taxon>Actinomycetota</taxon>
        <taxon>Actinomycetes</taxon>
        <taxon>Kitasatosporales</taxon>
        <taxon>Streptomycetaceae</taxon>
        <taxon>Streptomyces</taxon>
    </lineage>
</organism>